<dbReference type="EMBL" id="CP032514">
    <property type="protein sequence ID" value="AYD89084.1"/>
    <property type="molecule type" value="Genomic_DNA"/>
</dbReference>
<evidence type="ECO:0008006" key="3">
    <source>
        <dbReference type="Google" id="ProtNLM"/>
    </source>
</evidence>
<sequence length="92" mass="9790">MPLEQDGQTGWATIYGLRRALQHELGVSPLSSGFGPATTAAFQERVGRIDSQATVSENILRVLSGALWCKGRTGVILDDLVTVTYGAMVPSV</sequence>
<evidence type="ECO:0000313" key="2">
    <source>
        <dbReference type="Proteomes" id="UP000273001"/>
    </source>
</evidence>
<protein>
    <recommendedName>
        <fullName evidence="3">Peptidoglycan binding-like domain-containing protein</fullName>
    </recommendedName>
</protein>
<reference evidence="1 2" key="1">
    <citation type="submission" date="2018-09" db="EMBL/GenBank/DDBJ databases">
        <authorList>
            <person name="Li J."/>
        </authorList>
    </citation>
    <scope>NUCLEOTIDE SEQUENCE [LARGE SCALE GENOMIC DNA]</scope>
    <source>
        <strain evidence="1 2">2129</strain>
    </source>
</reference>
<proteinExistence type="predicted"/>
<organism evidence="1 2">
    <name type="scientific">Actinomyces lilanjuaniae</name>
    <dbReference type="NCBI Taxonomy" id="2321394"/>
    <lineage>
        <taxon>Bacteria</taxon>
        <taxon>Bacillati</taxon>
        <taxon>Actinomycetota</taxon>
        <taxon>Actinomycetes</taxon>
        <taxon>Actinomycetales</taxon>
        <taxon>Actinomycetaceae</taxon>
        <taxon>Actinomyces</taxon>
    </lineage>
</organism>
<keyword evidence="2" id="KW-1185">Reference proteome</keyword>
<gene>
    <name evidence="1" type="ORF">D5R93_01680</name>
</gene>
<dbReference type="Proteomes" id="UP000273001">
    <property type="component" value="Chromosome"/>
</dbReference>
<name>A0ABN5PLJ4_9ACTO</name>
<accession>A0ABN5PLJ4</accession>
<evidence type="ECO:0000313" key="1">
    <source>
        <dbReference type="EMBL" id="AYD89084.1"/>
    </source>
</evidence>